<dbReference type="Proteomes" id="UP000077173">
    <property type="component" value="Unassembled WGS sequence"/>
</dbReference>
<sequence>MPRSPVSTLDELLSGPDSAHAERPTSVDIALENAVYQSLRRPLEPEVMDVPPTPRRGRNRRKVLFGAAAIGVSAVAALFIVSRVQTSQESSIAASFAAAVQSVKDARPQQSAGQAVTPEQSQELLQQFMQWRQKTVPPRQLND</sequence>
<keyword evidence="2" id="KW-0472">Membrane</keyword>
<accession>A0A176ZDK9</accession>
<evidence type="ECO:0000256" key="2">
    <source>
        <dbReference type="SAM" id="Phobius"/>
    </source>
</evidence>
<name>A0A176ZDK9_9BRAD</name>
<evidence type="ECO:0000313" key="4">
    <source>
        <dbReference type="Proteomes" id="UP000077173"/>
    </source>
</evidence>
<reference evidence="3 4" key="1">
    <citation type="submission" date="2016-02" db="EMBL/GenBank/DDBJ databases">
        <title>Draft genome sequence of the strain BR 10247T Bradyrhizobium neotropicale isolated from nodules of Centrolobium paraense.</title>
        <authorList>
            <person name="Simoes-Araujo J.L."/>
            <person name="Barauna A.C."/>
            <person name="Silva K."/>
            <person name="Zilli J.E."/>
        </authorList>
    </citation>
    <scope>NUCLEOTIDE SEQUENCE [LARGE SCALE GENOMIC DNA]</scope>
    <source>
        <strain evidence="3 4">BR 10247</strain>
    </source>
</reference>
<dbReference type="EMBL" id="LSEF01000037">
    <property type="protein sequence ID" value="OAF17933.1"/>
    <property type="molecule type" value="Genomic_DNA"/>
</dbReference>
<protein>
    <submittedName>
        <fullName evidence="3">Uncharacterized protein</fullName>
    </submittedName>
</protein>
<gene>
    <name evidence="3" type="ORF">AXW67_05255</name>
</gene>
<proteinExistence type="predicted"/>
<comment type="caution">
    <text evidence="3">The sequence shown here is derived from an EMBL/GenBank/DDBJ whole genome shotgun (WGS) entry which is preliminary data.</text>
</comment>
<dbReference type="AlphaFoldDB" id="A0A176ZDK9"/>
<keyword evidence="2" id="KW-1133">Transmembrane helix</keyword>
<organism evidence="3 4">
    <name type="scientific">Bradyrhizobium neotropicale</name>
    <dbReference type="NCBI Taxonomy" id="1497615"/>
    <lineage>
        <taxon>Bacteria</taxon>
        <taxon>Pseudomonadati</taxon>
        <taxon>Pseudomonadota</taxon>
        <taxon>Alphaproteobacteria</taxon>
        <taxon>Hyphomicrobiales</taxon>
        <taxon>Nitrobacteraceae</taxon>
        <taxon>Bradyrhizobium</taxon>
    </lineage>
</organism>
<evidence type="ECO:0000313" key="3">
    <source>
        <dbReference type="EMBL" id="OAF17933.1"/>
    </source>
</evidence>
<feature type="region of interest" description="Disordered" evidence="1">
    <location>
        <begin position="1"/>
        <end position="26"/>
    </location>
</feature>
<feature type="transmembrane region" description="Helical" evidence="2">
    <location>
        <begin position="63"/>
        <end position="81"/>
    </location>
</feature>
<keyword evidence="2" id="KW-0812">Transmembrane</keyword>
<evidence type="ECO:0000256" key="1">
    <source>
        <dbReference type="SAM" id="MobiDB-lite"/>
    </source>
</evidence>
<keyword evidence="4" id="KW-1185">Reference proteome</keyword>